<dbReference type="RefSeq" id="WP_380928057.1">
    <property type="nucleotide sequence ID" value="NZ_JBHUGS010000001.1"/>
</dbReference>
<dbReference type="PANTHER" id="PTHR34009:SF2">
    <property type="entry name" value="PROTEIN STAR"/>
    <property type="match status" value="1"/>
</dbReference>
<dbReference type="InterPro" id="IPR029063">
    <property type="entry name" value="SAM-dependent_MTases_sf"/>
</dbReference>
<dbReference type="Gene3D" id="3.40.50.150">
    <property type="entry name" value="Vaccinia Virus protein VP39"/>
    <property type="match status" value="1"/>
</dbReference>
<evidence type="ECO:0000313" key="3">
    <source>
        <dbReference type="Proteomes" id="UP001597400"/>
    </source>
</evidence>
<gene>
    <name evidence="2" type="ORF">ACFSGX_05415</name>
</gene>
<name>A0ABW4TUI7_9SPHN</name>
<comment type="caution">
    <text evidence="2">The sequence shown here is derived from an EMBL/GenBank/DDBJ whole genome shotgun (WGS) entry which is preliminary data.</text>
</comment>
<dbReference type="GO" id="GO:0032259">
    <property type="term" value="P:methylation"/>
    <property type="evidence" value="ECO:0007669"/>
    <property type="project" value="UniProtKB-KW"/>
</dbReference>
<dbReference type="Proteomes" id="UP001597400">
    <property type="component" value="Unassembled WGS sequence"/>
</dbReference>
<dbReference type="EMBL" id="JBHUGS010000001">
    <property type="protein sequence ID" value="MFD1950203.1"/>
    <property type="molecule type" value="Genomic_DNA"/>
</dbReference>
<dbReference type="InterPro" id="IPR053202">
    <property type="entry name" value="EGF_Rcpt_Signaling_Reg"/>
</dbReference>
<protein>
    <submittedName>
        <fullName evidence="2">FkbM family methyltransferase</fullName>
    </submittedName>
</protein>
<keyword evidence="2" id="KW-0489">Methyltransferase</keyword>
<feature type="domain" description="Methyltransferase FkbM" evidence="1">
    <location>
        <begin position="30"/>
        <end position="192"/>
    </location>
</feature>
<evidence type="ECO:0000259" key="1">
    <source>
        <dbReference type="Pfam" id="PF05050"/>
    </source>
</evidence>
<accession>A0ABW4TUI7</accession>
<proteinExistence type="predicted"/>
<evidence type="ECO:0000313" key="2">
    <source>
        <dbReference type="EMBL" id="MFD1950203.1"/>
    </source>
</evidence>
<keyword evidence="3" id="KW-1185">Reference proteome</keyword>
<sequence length="237" mass="26916">MIISYAQAAEDVMLHRALHHVHYSEGFYVDVGAYHPTTDSVTKHFYDHGWRGVNIEASRELFGAFISDRPRDVNLHAAVTDQPGEVTFHQVAGQLGTLEDRVAETHSRAGISMESYTVPAVTLTEIFEKHTPRDVHFLKIDVEGHEASALRGMDFRRFRPWVLAIEATEPNRHDLLTHHEWEGIIISAGYQLGCADLPNRYYVANEHRELLPALSVPVDRYMLANVHAEIAELRARM</sequence>
<keyword evidence="2" id="KW-0808">Transferase</keyword>
<organism evidence="2 3">
    <name type="scientific">Sphingomonas arantia</name>
    <dbReference type="NCBI Taxonomy" id="1460676"/>
    <lineage>
        <taxon>Bacteria</taxon>
        <taxon>Pseudomonadati</taxon>
        <taxon>Pseudomonadota</taxon>
        <taxon>Alphaproteobacteria</taxon>
        <taxon>Sphingomonadales</taxon>
        <taxon>Sphingomonadaceae</taxon>
        <taxon>Sphingomonas</taxon>
    </lineage>
</organism>
<dbReference type="GO" id="GO:0008168">
    <property type="term" value="F:methyltransferase activity"/>
    <property type="evidence" value="ECO:0007669"/>
    <property type="project" value="UniProtKB-KW"/>
</dbReference>
<dbReference type="SUPFAM" id="SSF53335">
    <property type="entry name" value="S-adenosyl-L-methionine-dependent methyltransferases"/>
    <property type="match status" value="1"/>
</dbReference>
<dbReference type="InterPro" id="IPR006342">
    <property type="entry name" value="FkbM_mtfrase"/>
</dbReference>
<dbReference type="Pfam" id="PF05050">
    <property type="entry name" value="Methyltransf_21"/>
    <property type="match status" value="1"/>
</dbReference>
<dbReference type="PANTHER" id="PTHR34009">
    <property type="entry name" value="PROTEIN STAR"/>
    <property type="match status" value="1"/>
</dbReference>
<dbReference type="NCBIfam" id="TIGR01444">
    <property type="entry name" value="fkbM_fam"/>
    <property type="match status" value="1"/>
</dbReference>
<reference evidence="3" key="1">
    <citation type="journal article" date="2019" name="Int. J. Syst. Evol. Microbiol.">
        <title>The Global Catalogue of Microorganisms (GCM) 10K type strain sequencing project: providing services to taxonomists for standard genome sequencing and annotation.</title>
        <authorList>
            <consortium name="The Broad Institute Genomics Platform"/>
            <consortium name="The Broad Institute Genome Sequencing Center for Infectious Disease"/>
            <person name="Wu L."/>
            <person name="Ma J."/>
        </authorList>
    </citation>
    <scope>NUCLEOTIDE SEQUENCE [LARGE SCALE GENOMIC DNA]</scope>
    <source>
        <strain evidence="3">CGMCC 1.12702</strain>
    </source>
</reference>